<gene>
    <name evidence="1" type="ORF">DB30_07966</name>
</gene>
<name>A0A0C1ZR79_9BACT</name>
<dbReference type="Proteomes" id="UP000031599">
    <property type="component" value="Unassembled WGS sequence"/>
</dbReference>
<evidence type="ECO:0000313" key="2">
    <source>
        <dbReference type="Proteomes" id="UP000031599"/>
    </source>
</evidence>
<evidence type="ECO:0000313" key="1">
    <source>
        <dbReference type="EMBL" id="KIG13518.1"/>
    </source>
</evidence>
<dbReference type="AlphaFoldDB" id="A0A0C1ZR79"/>
<dbReference type="EMBL" id="JMCC02000093">
    <property type="protein sequence ID" value="KIG13518.1"/>
    <property type="molecule type" value="Genomic_DNA"/>
</dbReference>
<proteinExistence type="predicted"/>
<protein>
    <submittedName>
        <fullName evidence="1">Uncharacterized protein</fullName>
    </submittedName>
</protein>
<reference evidence="1 2" key="1">
    <citation type="submission" date="2014-12" db="EMBL/GenBank/DDBJ databases">
        <title>Genome assembly of Enhygromyxa salina DSM 15201.</title>
        <authorList>
            <person name="Sharma G."/>
            <person name="Subramanian S."/>
        </authorList>
    </citation>
    <scope>NUCLEOTIDE SEQUENCE [LARGE SCALE GENOMIC DNA]</scope>
    <source>
        <strain evidence="1 2">DSM 15201</strain>
    </source>
</reference>
<dbReference type="RefSeq" id="WP_052555512.1">
    <property type="nucleotide sequence ID" value="NZ_JMCC02000093.1"/>
</dbReference>
<accession>A0A0C1ZR79</accession>
<organism evidence="1 2">
    <name type="scientific">Enhygromyxa salina</name>
    <dbReference type="NCBI Taxonomy" id="215803"/>
    <lineage>
        <taxon>Bacteria</taxon>
        <taxon>Pseudomonadati</taxon>
        <taxon>Myxococcota</taxon>
        <taxon>Polyangia</taxon>
        <taxon>Nannocystales</taxon>
        <taxon>Nannocystaceae</taxon>
        <taxon>Enhygromyxa</taxon>
    </lineage>
</organism>
<sequence length="111" mass="11862">MLALAVFEREALLRPLRAELKLTTSDADHGAELELALDSSGAWRADNGSATGADAAALAAELDRLKPSSIRVRADASTPASVVVNLLRVPDVWSARARRQLELTLLITDDT</sequence>
<comment type="caution">
    <text evidence="1">The sequence shown here is derived from an EMBL/GenBank/DDBJ whole genome shotgun (WGS) entry which is preliminary data.</text>
</comment>